<keyword evidence="4" id="KW-0653">Protein transport</keyword>
<keyword evidence="1" id="KW-0813">Transport</keyword>
<dbReference type="PANTHER" id="PTHR30081">
    <property type="entry name" value="PROTEIN-EXPORT MEMBRANE PROTEIN SEC"/>
    <property type="match status" value="1"/>
</dbReference>
<dbReference type="Proteomes" id="UP000593735">
    <property type="component" value="Chromosome"/>
</dbReference>
<gene>
    <name evidence="11" type="ORF">INP52_06155</name>
</gene>
<feature type="transmembrane region" description="Helical" evidence="9">
    <location>
        <begin position="388"/>
        <end position="409"/>
    </location>
</feature>
<feature type="transmembrane region" description="Helical" evidence="9">
    <location>
        <begin position="421"/>
        <end position="442"/>
    </location>
</feature>
<feature type="transmembrane region" description="Helical" evidence="9">
    <location>
        <begin position="313"/>
        <end position="332"/>
    </location>
</feature>
<dbReference type="Gene3D" id="3.30.1360.200">
    <property type="match status" value="1"/>
</dbReference>
<dbReference type="EMBL" id="CP063767">
    <property type="protein sequence ID" value="QOY60009.1"/>
    <property type="molecule type" value="Genomic_DNA"/>
</dbReference>
<evidence type="ECO:0000256" key="8">
    <source>
        <dbReference type="SAM" id="MobiDB-lite"/>
    </source>
</evidence>
<evidence type="ECO:0000313" key="12">
    <source>
        <dbReference type="Proteomes" id="UP000593735"/>
    </source>
</evidence>
<feature type="region of interest" description="Disordered" evidence="8">
    <location>
        <begin position="1"/>
        <end position="31"/>
    </location>
</feature>
<organism evidence="11 12">
    <name type="scientific">Thermophilibacter immobilis</name>
    <dbReference type="NCBI Taxonomy" id="2779519"/>
    <lineage>
        <taxon>Bacteria</taxon>
        <taxon>Bacillati</taxon>
        <taxon>Actinomycetota</taxon>
        <taxon>Coriobacteriia</taxon>
        <taxon>Coriobacteriales</taxon>
        <taxon>Atopobiaceae</taxon>
        <taxon>Thermophilibacter</taxon>
    </lineage>
</organism>
<evidence type="ECO:0000256" key="9">
    <source>
        <dbReference type="SAM" id="Phobius"/>
    </source>
</evidence>
<evidence type="ECO:0000256" key="5">
    <source>
        <dbReference type="ARBA" id="ARBA00022989"/>
    </source>
</evidence>
<dbReference type="RefSeq" id="WP_194370024.1">
    <property type="nucleotide sequence ID" value="NZ_CP063767.1"/>
</dbReference>
<dbReference type="KEGG" id="tio:INP52_06155"/>
<dbReference type="InterPro" id="IPR054384">
    <property type="entry name" value="SecDF_P1_head"/>
</dbReference>
<evidence type="ECO:0000256" key="4">
    <source>
        <dbReference type="ARBA" id="ARBA00022927"/>
    </source>
</evidence>
<keyword evidence="6" id="KW-0811">Translocation</keyword>
<evidence type="ECO:0000256" key="2">
    <source>
        <dbReference type="ARBA" id="ARBA00022475"/>
    </source>
</evidence>
<dbReference type="GO" id="GO:0005886">
    <property type="term" value="C:plasma membrane"/>
    <property type="evidence" value="ECO:0007669"/>
    <property type="project" value="TreeGrafter"/>
</dbReference>
<evidence type="ECO:0000256" key="3">
    <source>
        <dbReference type="ARBA" id="ARBA00022692"/>
    </source>
</evidence>
<protein>
    <recommendedName>
        <fullName evidence="10">SecDF P1 head subdomain domain-containing protein</fullName>
    </recommendedName>
</protein>
<proteinExistence type="predicted"/>
<dbReference type="GO" id="GO:0015031">
    <property type="term" value="P:protein transport"/>
    <property type="evidence" value="ECO:0007669"/>
    <property type="project" value="UniProtKB-KW"/>
</dbReference>
<accession>A0A7S7M766</accession>
<keyword evidence="12" id="KW-1185">Reference proteome</keyword>
<reference evidence="11 12" key="1">
    <citation type="submission" date="2020-10" db="EMBL/GenBank/DDBJ databases">
        <title>Olsenella immobilis sp.nov., isolated from the mud in a fermentation cellar used for the production of Chinese strong-flavoured liquor.</title>
        <authorList>
            <person name="Lu L."/>
        </authorList>
    </citation>
    <scope>NUCLEOTIDE SEQUENCE [LARGE SCALE GENOMIC DNA]</scope>
    <source>
        <strain evidence="11 12">LZLJ-2</strain>
    </source>
</reference>
<sequence length="467" mass="46887">MADKRFDRGAANAREAAKKAPASRQPWRRSSKQRRRCLAALASALVLVVVGLALAWPPAERLGWGIDFAGGTASTFIADDPSSAGAAATLVARRLEKLGVTGARVSADEDGTLEVVVPAGQDATSAVSSATRTGHVELVRLDAISDPEVVAKIQAGSTGLSLDAGSYSALVDGSEVSSAQMASLSSTTDSYALTLSFSSDAAARFEEATGQLASVGGKIVLLVDGTVVSAPSVNAQITGGQVTVPVGTDAADAQALAIALGTGSLPVTLSVQGTSAVAASVGAGALRTGALACGVALLVAVVALFATLGPLGLLSLLALVASALLELGGLAALSRSGAFVPSVYGYGTAALSLVVLLAVYVGVVVRFRGRVRGGSTAVDAAGAPLRPLYRELLVAAGLLVLAFVVARLVGAASTEAICASYVWLVALAAGALSLPLVLVSLLRLAARGSMRDNPGAWRLEPVEREVR</sequence>
<dbReference type="PANTHER" id="PTHR30081:SF1">
    <property type="entry name" value="PROTEIN TRANSLOCASE SUBUNIT SECD"/>
    <property type="match status" value="1"/>
</dbReference>
<dbReference type="InterPro" id="IPR022813">
    <property type="entry name" value="SecD/SecF_arch_bac"/>
</dbReference>
<name>A0A7S7M766_9ACTN</name>
<evidence type="ECO:0000256" key="1">
    <source>
        <dbReference type="ARBA" id="ARBA00022448"/>
    </source>
</evidence>
<keyword evidence="7 9" id="KW-0472">Membrane</keyword>
<feature type="transmembrane region" description="Helical" evidence="9">
    <location>
        <begin position="285"/>
        <end position="306"/>
    </location>
</feature>
<feature type="domain" description="SecDF P1 head subdomain" evidence="10">
    <location>
        <begin position="168"/>
        <end position="267"/>
    </location>
</feature>
<feature type="compositionally biased region" description="Low complexity" evidence="8">
    <location>
        <begin position="10"/>
        <end position="22"/>
    </location>
</feature>
<keyword evidence="3 9" id="KW-0812">Transmembrane</keyword>
<evidence type="ECO:0000313" key="11">
    <source>
        <dbReference type="EMBL" id="QOY60009.1"/>
    </source>
</evidence>
<dbReference type="Pfam" id="PF22599">
    <property type="entry name" value="SecDF_P1_head"/>
    <property type="match status" value="1"/>
</dbReference>
<keyword evidence="5 9" id="KW-1133">Transmembrane helix</keyword>
<dbReference type="Gene3D" id="3.30.70.3400">
    <property type="match status" value="1"/>
</dbReference>
<evidence type="ECO:0000256" key="7">
    <source>
        <dbReference type="ARBA" id="ARBA00023136"/>
    </source>
</evidence>
<feature type="transmembrane region" description="Helical" evidence="9">
    <location>
        <begin position="344"/>
        <end position="367"/>
    </location>
</feature>
<evidence type="ECO:0000256" key="6">
    <source>
        <dbReference type="ARBA" id="ARBA00023010"/>
    </source>
</evidence>
<evidence type="ECO:0000259" key="10">
    <source>
        <dbReference type="Pfam" id="PF22599"/>
    </source>
</evidence>
<keyword evidence="2" id="KW-1003">Cell membrane</keyword>
<dbReference type="AlphaFoldDB" id="A0A7S7M766"/>